<name>A0ABQ7GVB3_DUNSA</name>
<protein>
    <submittedName>
        <fullName evidence="2">Uncharacterized protein</fullName>
    </submittedName>
</protein>
<dbReference type="PANTHER" id="PTHR22640:SF2">
    <property type="entry name" value="STRUCTURAL MAINTENANCE OF CHROMOSOMES FLEXIBLE HINGE DOMAIN-CONTAINING PROTEIN 1"/>
    <property type="match status" value="1"/>
</dbReference>
<dbReference type="EMBL" id="MU069577">
    <property type="protein sequence ID" value="KAF5838482.1"/>
    <property type="molecule type" value="Genomic_DNA"/>
</dbReference>
<feature type="compositionally biased region" description="Pro residues" evidence="1">
    <location>
        <begin position="20"/>
        <end position="29"/>
    </location>
</feature>
<gene>
    <name evidence="2" type="ORF">DUNSADRAFT_2811</name>
</gene>
<keyword evidence="3" id="KW-1185">Reference proteome</keyword>
<evidence type="ECO:0000313" key="2">
    <source>
        <dbReference type="EMBL" id="KAF5838482.1"/>
    </source>
</evidence>
<evidence type="ECO:0000313" key="3">
    <source>
        <dbReference type="Proteomes" id="UP000815325"/>
    </source>
</evidence>
<accession>A0ABQ7GVB3</accession>
<organism evidence="2 3">
    <name type="scientific">Dunaliella salina</name>
    <name type="common">Green alga</name>
    <name type="synonym">Protococcus salinus</name>
    <dbReference type="NCBI Taxonomy" id="3046"/>
    <lineage>
        <taxon>Eukaryota</taxon>
        <taxon>Viridiplantae</taxon>
        <taxon>Chlorophyta</taxon>
        <taxon>core chlorophytes</taxon>
        <taxon>Chlorophyceae</taxon>
        <taxon>CS clade</taxon>
        <taxon>Chlamydomonadales</taxon>
        <taxon>Dunaliellaceae</taxon>
        <taxon>Dunaliella</taxon>
    </lineage>
</organism>
<reference evidence="2" key="1">
    <citation type="submission" date="2017-08" db="EMBL/GenBank/DDBJ databases">
        <authorList>
            <person name="Polle J.E."/>
            <person name="Barry K."/>
            <person name="Cushman J."/>
            <person name="Schmutz J."/>
            <person name="Tran D."/>
            <person name="Hathwaick L.T."/>
            <person name="Yim W.C."/>
            <person name="Jenkins J."/>
            <person name="Mckie-Krisberg Z.M."/>
            <person name="Prochnik S."/>
            <person name="Lindquist E."/>
            <person name="Dockter R.B."/>
            <person name="Adam C."/>
            <person name="Molina H."/>
            <person name="Bunkerborg J."/>
            <person name="Jin E."/>
            <person name="Buchheim M."/>
            <person name="Magnuson J."/>
        </authorList>
    </citation>
    <scope>NUCLEOTIDE SEQUENCE</scope>
    <source>
        <strain evidence="2">CCAP 19/18</strain>
    </source>
</reference>
<dbReference type="InterPro" id="IPR038892">
    <property type="entry name" value="SMCHD1"/>
</dbReference>
<evidence type="ECO:0000256" key="1">
    <source>
        <dbReference type="SAM" id="MobiDB-lite"/>
    </source>
</evidence>
<feature type="region of interest" description="Disordered" evidence="1">
    <location>
        <begin position="1"/>
        <end position="38"/>
    </location>
</feature>
<sequence length="1119" mass="125982">MSGAPGRPLVGLHSTASAPHSPPSSPPASPSRQTGRRQVRVPFKCDCSYLYPRKLALQVQEIPREVDIHLQQQSILEGNLAEVQLQIWEQLHEYVGQAGRPFRDWMSFQRSKLAHAGGDLSPFLFPFFLFTNLSDAPVTRHNLRVSLLGDEELGLGKATRLVCGPSSSFSALDVGTGGIPNPKHLEHEISDLTESVGRLYVCESIDNSLEALRHLRAPRESEPKLLHVYMMRNLDFLQAPPPFICTFDNGKGVNTKDELTKSFTYGLDPRAGIVRHVDNDGSVFGWADARLSSFGVGHQKAAFQRGRVLTAISRGEGSDTIFEGTIDLDDCIKKYNQGKQAESWIPSLEPRPMSGPSHEITSRKRGQAWEWEDLNIREIVRQASAHRSFFLEIVSRLKSKTLQHISEDSTVIYKELAHMYFFYTPLPQHFAPPFNVGYQYGPVEMHLHVAQRQPTETGIFKAAFEDFRLDIEPWQGWPLQDPTTEHHLHRECVPARLLRLVKTNSTFDQPLHLPKMGMDIRDTFVFGFSNQGMQGGGGRPIQLVKLHYLPNNGSMDLKEQLELRGYGRVKGLSASRLADIYFQGRLVPFAAVHEMHVLTKAVKGLRKERGIKWNKDLIKRTIETRIFGQIFLQGAGASGLVDDTKFYLGSVKLGLEDPTTCGDIATSYSAVQIHHGKQFFNSVTAEDVIQDLKLWFMKCEDTFERGYKPSDELIEQDMDELQRKCMVSRRGKYYKRLKRMIGAQPLFFAQGDQLYTRIPNPQVCPGKNRERTPVKVLGFFDPEDGGSPGMSMSIFVQLLPVECFGQKVQEYALDRFMTSFLEYDEDGCAGARMDKFMKTLKNQPKSIQLVAKFPGVPLTENAPLQLTCRREEQTVKIQPKLQDLVVTQWLTPDYQFKGREDTQQSSKRASSHEYPLLDLEHEVQHMCRGETFTKPATLLGDHFESIIPASLLYSPGQLKERFILKHRGSVFSELDLDIVVGAGPPHSLRVLCQPECRIGEPFQLELECEDVCHNPVSFPSDSKFATKAIVRPEADLSVEVLQSLVAGHSAYITVRLHGSMKSLAPSFGRSPKAPKTVKLDVEVQQETSGLKGKGALHILPGDWCKISRDRHIALQGPYL</sequence>
<dbReference type="PANTHER" id="PTHR22640">
    <property type="entry name" value="STRUCTURAL MAINTENANCE OF CHROMOSOMES FLEXIBLE HINGE DOMAIN-CONTAINING PROTEIN 1"/>
    <property type="match status" value="1"/>
</dbReference>
<comment type="caution">
    <text evidence="2">The sequence shown here is derived from an EMBL/GenBank/DDBJ whole genome shotgun (WGS) entry which is preliminary data.</text>
</comment>
<dbReference type="Proteomes" id="UP000815325">
    <property type="component" value="Unassembled WGS sequence"/>
</dbReference>
<proteinExistence type="predicted"/>